<gene>
    <name evidence="1" type="ORF">DYB25_001721</name>
    <name evidence="6" type="ORF">DYB26_001143</name>
    <name evidence="2" type="ORF">DYB30_006179</name>
    <name evidence="5" type="ORF">DYB31_009172</name>
    <name evidence="3" type="ORF">DYB34_002543</name>
    <name evidence="4" type="ORF">DYB38_008132</name>
</gene>
<evidence type="ECO:0000313" key="3">
    <source>
        <dbReference type="EMBL" id="RHY69018.1"/>
    </source>
</evidence>
<dbReference type="Proteomes" id="UP000266643">
    <property type="component" value="Unassembled WGS sequence"/>
</dbReference>
<evidence type="ECO:0000313" key="7">
    <source>
        <dbReference type="Proteomes" id="UP000265716"/>
    </source>
</evidence>
<dbReference type="Proteomes" id="UP000286510">
    <property type="component" value="Unassembled WGS sequence"/>
</dbReference>
<sequence length="278" mass="31837">MQHLADPYSSILAALLPPPPPHLAQSQSPIPESNMLHHTRRPFTSCIRRTYARQSSSTSQAYPSAPSPWSDTAHSIVQNCTKMLTTLKQCRHHTSPVLSFQHKLQVFGELHQVDDHVDLDEFMTGADAAVDVVLHATYSEGFRAFCMDGTMCPDVEVLQRVLAVDCFNKCVLQVQEADKRGMLYDLRHLHIRHRSLLNANTHQRQHARNFDSRNDGLVRLDVHVVVDRTMRISSRWKDFVIKTPVSMLWSFECDVNANDVQWHIVAFDDLELSKYKKK</sequence>
<evidence type="ECO:0000313" key="12">
    <source>
        <dbReference type="Proteomes" id="UP000286510"/>
    </source>
</evidence>
<dbReference type="EMBL" id="QUTF01007891">
    <property type="protein sequence ID" value="RHZ39218.1"/>
    <property type="molecule type" value="Genomic_DNA"/>
</dbReference>
<evidence type="ECO:0000313" key="5">
    <source>
        <dbReference type="EMBL" id="RHY79013.1"/>
    </source>
</evidence>
<accession>A0A397EHC0</accession>
<reference evidence="7 8" key="1">
    <citation type="submission" date="2018-08" db="EMBL/GenBank/DDBJ databases">
        <title>Aphanomyces genome sequencing and annotation.</title>
        <authorList>
            <person name="Minardi D."/>
            <person name="Oidtmann B."/>
            <person name="Van Der Giezen M."/>
            <person name="Studholme D.J."/>
        </authorList>
    </citation>
    <scope>NUCLEOTIDE SEQUENCE [LARGE SCALE GENOMIC DNA]</scope>
    <source>
        <strain evidence="5 8">197901</strain>
        <strain evidence="2 10">D2</strain>
        <strain evidence="6 12">FDL457</strain>
        <strain evidence="4 7">SA</strain>
        <strain evidence="3 11">Si</strain>
        <strain evidence="1 9">Yx</strain>
    </source>
</reference>
<evidence type="ECO:0000313" key="9">
    <source>
        <dbReference type="Proteomes" id="UP000266239"/>
    </source>
</evidence>
<dbReference type="InterPro" id="IPR032710">
    <property type="entry name" value="NTF2-like_dom_sf"/>
</dbReference>
<dbReference type="VEuPathDB" id="FungiDB:H257_04004"/>
<dbReference type="Proteomes" id="UP000266239">
    <property type="component" value="Unassembled WGS sequence"/>
</dbReference>
<dbReference type="Proteomes" id="UP000283543">
    <property type="component" value="Unassembled WGS sequence"/>
</dbReference>
<dbReference type="EMBL" id="QUTB01003236">
    <property type="protein sequence ID" value="RHY69018.1"/>
    <property type="molecule type" value="Genomic_DNA"/>
</dbReference>
<dbReference type="AlphaFoldDB" id="A0A397EHC0"/>
<evidence type="ECO:0000313" key="1">
    <source>
        <dbReference type="EMBL" id="RHY19761.1"/>
    </source>
</evidence>
<name>A0A397EHC0_APHAT</name>
<dbReference type="SUPFAM" id="SSF54427">
    <property type="entry name" value="NTF2-like"/>
    <property type="match status" value="1"/>
</dbReference>
<protein>
    <submittedName>
        <fullName evidence="5">Uncharacterized protein</fullName>
    </submittedName>
</protein>
<evidence type="ECO:0000313" key="11">
    <source>
        <dbReference type="Proteomes" id="UP000283543"/>
    </source>
</evidence>
<evidence type="ECO:0000313" key="2">
    <source>
        <dbReference type="EMBL" id="RHY55296.1"/>
    </source>
</evidence>
<dbReference type="EMBL" id="QUTA01004436">
    <property type="protein sequence ID" value="RHY19761.1"/>
    <property type="molecule type" value="Genomic_DNA"/>
</dbReference>
<dbReference type="EMBL" id="QUTC01000149">
    <property type="protein sequence ID" value="RHY78849.1"/>
    <property type="molecule type" value="Genomic_DNA"/>
</dbReference>
<dbReference type="EMBL" id="QUTD01006449">
    <property type="protein sequence ID" value="RHY55296.1"/>
    <property type="molecule type" value="Genomic_DNA"/>
</dbReference>
<comment type="caution">
    <text evidence="5">The sequence shown here is derived from an EMBL/GenBank/DDBJ whole genome shotgun (WGS) entry which is preliminary data.</text>
</comment>
<dbReference type="Gene3D" id="3.10.450.240">
    <property type="match status" value="1"/>
</dbReference>
<dbReference type="EMBL" id="QUTE01024188">
    <property type="protein sequence ID" value="RHY79013.1"/>
    <property type="molecule type" value="Genomic_DNA"/>
</dbReference>
<evidence type="ECO:0000313" key="4">
    <source>
        <dbReference type="EMBL" id="RHY78849.1"/>
    </source>
</evidence>
<evidence type="ECO:0000313" key="10">
    <source>
        <dbReference type="Proteomes" id="UP000266643"/>
    </source>
</evidence>
<organism evidence="5 8">
    <name type="scientific">Aphanomyces astaci</name>
    <name type="common">Crayfish plague agent</name>
    <dbReference type="NCBI Taxonomy" id="112090"/>
    <lineage>
        <taxon>Eukaryota</taxon>
        <taxon>Sar</taxon>
        <taxon>Stramenopiles</taxon>
        <taxon>Oomycota</taxon>
        <taxon>Saprolegniomycetes</taxon>
        <taxon>Saprolegniales</taxon>
        <taxon>Verrucalvaceae</taxon>
        <taxon>Aphanomyces</taxon>
    </lineage>
</organism>
<proteinExistence type="predicted"/>
<evidence type="ECO:0000313" key="6">
    <source>
        <dbReference type="EMBL" id="RHZ39218.1"/>
    </source>
</evidence>
<dbReference type="Proteomes" id="UP000265716">
    <property type="component" value="Unassembled WGS sequence"/>
</dbReference>
<evidence type="ECO:0000313" key="8">
    <source>
        <dbReference type="Proteomes" id="UP000266196"/>
    </source>
</evidence>
<dbReference type="Proteomes" id="UP000266196">
    <property type="component" value="Unassembled WGS sequence"/>
</dbReference>